<comment type="caution">
    <text evidence="3">The sequence shown here is derived from an EMBL/GenBank/DDBJ whole genome shotgun (WGS) entry which is preliminary data.</text>
</comment>
<dbReference type="AlphaFoldDB" id="A0A1V4HJH9"/>
<feature type="domain" description="DUF4376" evidence="2">
    <location>
        <begin position="66"/>
        <end position="174"/>
    </location>
</feature>
<sequence length="178" mass="19806">MNIAQTIMHLYPDANPLADFIVQDDSDGQGPYIAKWNLESPEPTEEQLQSAWEAMQPTPEQVLLQSKESKTEELNSKCNTTILSGFKSKALGKEHAYDFDYETQTNLNSTLNAIAAGIAADPIPWKASGMLQPHSFEQFKNLYADGLAHKNANISKYWELKTALSAANTEEEVASIIW</sequence>
<dbReference type="OrthoDB" id="2918946at2"/>
<dbReference type="Pfam" id="PF14301">
    <property type="entry name" value="DUF4376"/>
    <property type="match status" value="1"/>
</dbReference>
<keyword evidence="4" id="KW-1185">Reference proteome</keyword>
<dbReference type="InterPro" id="IPR035950">
    <property type="entry name" value="XkdW-like_sf"/>
</dbReference>
<dbReference type="SUPFAM" id="SSF159865">
    <property type="entry name" value="XkdW-like"/>
    <property type="match status" value="1"/>
</dbReference>
<dbReference type="Pfam" id="PF09636">
    <property type="entry name" value="XkdW"/>
    <property type="match status" value="1"/>
</dbReference>
<evidence type="ECO:0000313" key="4">
    <source>
        <dbReference type="Proteomes" id="UP000190626"/>
    </source>
</evidence>
<organism evidence="3 4">
    <name type="scientific">Paenibacillus ferrarius</name>
    <dbReference type="NCBI Taxonomy" id="1469647"/>
    <lineage>
        <taxon>Bacteria</taxon>
        <taxon>Bacillati</taxon>
        <taxon>Bacillota</taxon>
        <taxon>Bacilli</taxon>
        <taxon>Bacillales</taxon>
        <taxon>Paenibacillaceae</taxon>
        <taxon>Paenibacillus</taxon>
    </lineage>
</organism>
<dbReference type="InterPro" id="IPR019094">
    <property type="entry name" value="Phage_SP-beta_YorD"/>
</dbReference>
<gene>
    <name evidence="3" type="ORF">BC351_27210</name>
</gene>
<name>A0A1V4HJH9_9BACL</name>
<evidence type="ECO:0000313" key="3">
    <source>
        <dbReference type="EMBL" id="OPH56636.1"/>
    </source>
</evidence>
<dbReference type="Gene3D" id="3.30.56.60">
    <property type="entry name" value="XkdW-like"/>
    <property type="match status" value="1"/>
</dbReference>
<dbReference type="STRING" id="1469647.BC351_27210"/>
<accession>A0A1V4HJH9</accession>
<protein>
    <submittedName>
        <fullName evidence="3">Uncharacterized protein</fullName>
    </submittedName>
</protein>
<proteinExistence type="predicted"/>
<reference evidence="4" key="1">
    <citation type="submission" date="2016-07" db="EMBL/GenBank/DDBJ databases">
        <authorList>
            <person name="Florea S."/>
            <person name="Webb J.S."/>
            <person name="Jaromczyk J."/>
            <person name="Schardl C.L."/>
        </authorList>
    </citation>
    <scope>NUCLEOTIDE SEQUENCE [LARGE SCALE GENOMIC DNA]</scope>
    <source>
        <strain evidence="4">CY1</strain>
    </source>
</reference>
<evidence type="ECO:0000259" key="1">
    <source>
        <dbReference type="Pfam" id="PF09636"/>
    </source>
</evidence>
<feature type="domain" description="Bacteriophage SP-beta YorD" evidence="1">
    <location>
        <begin position="3"/>
        <end position="59"/>
    </location>
</feature>
<dbReference type="InterPro" id="IPR025484">
    <property type="entry name" value="DUF4376"/>
</dbReference>
<evidence type="ECO:0000259" key="2">
    <source>
        <dbReference type="Pfam" id="PF14301"/>
    </source>
</evidence>
<dbReference type="EMBL" id="MBTG01000015">
    <property type="protein sequence ID" value="OPH56636.1"/>
    <property type="molecule type" value="Genomic_DNA"/>
</dbReference>
<dbReference type="RefSeq" id="WP_079414097.1">
    <property type="nucleotide sequence ID" value="NZ_MBTG01000015.1"/>
</dbReference>
<dbReference type="Proteomes" id="UP000190626">
    <property type="component" value="Unassembled WGS sequence"/>
</dbReference>